<reference evidence="16 17" key="1">
    <citation type="submission" date="2019-06" db="EMBL/GenBank/DDBJ databases">
        <title>Draft genome of Aliikangiella marina GYP-15.</title>
        <authorList>
            <person name="Wang G."/>
        </authorList>
    </citation>
    <scope>NUCLEOTIDE SEQUENCE [LARGE SCALE GENOMIC DNA]</scope>
    <source>
        <strain evidence="16 17">GYP-15</strain>
    </source>
</reference>
<evidence type="ECO:0000256" key="10">
    <source>
        <dbReference type="ARBA" id="ARBA00022884"/>
    </source>
</evidence>
<comment type="catalytic activity">
    <reaction evidence="13">
        <text>cytidine(967) in 16S rRNA + S-adenosyl-L-methionine = 5-methylcytidine(967) in 16S rRNA + S-adenosyl-L-homocysteine + H(+)</text>
        <dbReference type="Rhea" id="RHEA:42748"/>
        <dbReference type="Rhea" id="RHEA-COMP:10219"/>
        <dbReference type="Rhea" id="RHEA-COMP:10220"/>
        <dbReference type="ChEBI" id="CHEBI:15378"/>
        <dbReference type="ChEBI" id="CHEBI:57856"/>
        <dbReference type="ChEBI" id="CHEBI:59789"/>
        <dbReference type="ChEBI" id="CHEBI:74483"/>
        <dbReference type="ChEBI" id="CHEBI:82748"/>
        <dbReference type="EC" id="2.1.1.176"/>
    </reaction>
</comment>
<dbReference type="InterPro" id="IPR035926">
    <property type="entry name" value="NusB-like_sf"/>
</dbReference>
<evidence type="ECO:0000259" key="15">
    <source>
        <dbReference type="PROSITE" id="PS51686"/>
    </source>
</evidence>
<evidence type="ECO:0000256" key="12">
    <source>
        <dbReference type="ARBA" id="ARBA00031088"/>
    </source>
</evidence>
<feature type="active site" description="Nucleophile" evidence="14">
    <location>
        <position position="373"/>
    </location>
</feature>
<keyword evidence="10 14" id="KW-0694">RNA-binding</keyword>
<dbReference type="Gene3D" id="1.10.940.10">
    <property type="entry name" value="NusB-like"/>
    <property type="match status" value="1"/>
</dbReference>
<keyword evidence="7 14" id="KW-0489">Methyltransferase</keyword>
<evidence type="ECO:0000256" key="3">
    <source>
        <dbReference type="ARBA" id="ARBA00007494"/>
    </source>
</evidence>
<dbReference type="NCBIfam" id="NF008149">
    <property type="entry name" value="PRK10901.1"/>
    <property type="match status" value="1"/>
</dbReference>
<feature type="binding site" evidence="14">
    <location>
        <position position="320"/>
    </location>
    <ligand>
        <name>S-adenosyl-L-methionine</name>
        <dbReference type="ChEBI" id="CHEBI:59789"/>
    </ligand>
</feature>
<dbReference type="GO" id="GO:0005829">
    <property type="term" value="C:cytosol"/>
    <property type="evidence" value="ECO:0007669"/>
    <property type="project" value="TreeGrafter"/>
</dbReference>
<dbReference type="Gene3D" id="1.10.287.730">
    <property type="entry name" value="Helix hairpin bin"/>
    <property type="match status" value="1"/>
</dbReference>
<accession>A0A545T1F8</accession>
<protein>
    <recommendedName>
        <fullName evidence="4">16S rRNA (cytosine(967)-C(5))-methyltransferase</fullName>
        <ecNumber evidence="4">2.1.1.176</ecNumber>
    </recommendedName>
    <alternativeName>
        <fullName evidence="11">16S rRNA m5C967 methyltransferase</fullName>
    </alternativeName>
    <alternativeName>
        <fullName evidence="12">rRNA (cytosine-C(5)-)-methyltransferase RsmB</fullName>
    </alternativeName>
</protein>
<dbReference type="OrthoDB" id="9810297at2"/>
<feature type="domain" description="SAM-dependent MTase RsmB/NOP-type" evidence="15">
    <location>
        <begin position="162"/>
        <end position="434"/>
    </location>
</feature>
<comment type="function">
    <text evidence="1">Specifically methylates the cytosine at position 967 (m5C967) of 16S rRNA.</text>
</comment>
<comment type="subcellular location">
    <subcellularLocation>
        <location evidence="2">Cytoplasm</location>
    </subcellularLocation>
</comment>
<evidence type="ECO:0000256" key="13">
    <source>
        <dbReference type="ARBA" id="ARBA00047283"/>
    </source>
</evidence>
<evidence type="ECO:0000256" key="6">
    <source>
        <dbReference type="ARBA" id="ARBA00022552"/>
    </source>
</evidence>
<dbReference type="InterPro" id="IPR049560">
    <property type="entry name" value="MeTrfase_RsmB-F_NOP2_cat"/>
</dbReference>
<dbReference type="FunFam" id="3.40.50.150:FF:000022">
    <property type="entry name" value="Ribosomal RNA small subunit methyltransferase B"/>
    <property type="match status" value="1"/>
</dbReference>
<evidence type="ECO:0000313" key="17">
    <source>
        <dbReference type="Proteomes" id="UP000317839"/>
    </source>
</evidence>
<keyword evidence="6" id="KW-0698">rRNA processing</keyword>
<dbReference type="Proteomes" id="UP000317839">
    <property type="component" value="Unassembled WGS sequence"/>
</dbReference>
<evidence type="ECO:0000256" key="5">
    <source>
        <dbReference type="ARBA" id="ARBA00022490"/>
    </source>
</evidence>
<dbReference type="SUPFAM" id="SSF53335">
    <property type="entry name" value="S-adenosyl-L-methionine-dependent methyltransferases"/>
    <property type="match status" value="1"/>
</dbReference>
<dbReference type="InterPro" id="IPR006027">
    <property type="entry name" value="NusB_RsmB_TIM44"/>
</dbReference>
<dbReference type="Gene3D" id="3.30.70.1170">
    <property type="entry name" value="Sun protein, domain 3"/>
    <property type="match status" value="1"/>
</dbReference>
<sequence length="434" mass="48571">MTNPRLMAVRWLTQVVKDGVSVNQLMARKDDKLDPKDKGLAKQLLFGSLRFFHQLNTLATNLLNKPLRTKDTDVLMVLISGLYQLKYLTIPDHAAISESVELTRALDKSWASGIVNGVLRTYQREAKSLETQLAKSIQFQFSHPGWMVKRIRQDWPDEAENILAENNRQAPMTIRVNNLKTSKTEYLTKLSLLNVNTAPHPLAQDGLVLENPTDVAQLPGFNDGEVTVQDAAAQLAVELMDLQPGFRVLDGCSAPGGKTTHLIQRQPDIALTAVEMSAKRAEKISQTLERLGMNCQLKIADITHVDDWWDGQQFDRILIDVPCSASGVIRRNPDIKVHRLATDIAPLVSLQQTIMEKCWPLLKPGGRLVYATCSIFKAENEQQVQAFLENHSAKVEVMPEPIARHLSSRASVGYQILPGEYQMDGFYLCALQKS</sequence>
<feature type="binding site" evidence="14">
    <location>
        <position position="301"/>
    </location>
    <ligand>
        <name>S-adenosyl-L-methionine</name>
        <dbReference type="ChEBI" id="CHEBI:59789"/>
    </ligand>
</feature>
<evidence type="ECO:0000256" key="11">
    <source>
        <dbReference type="ARBA" id="ARBA00030399"/>
    </source>
</evidence>
<dbReference type="Pfam" id="PF01029">
    <property type="entry name" value="NusB"/>
    <property type="match status" value="1"/>
</dbReference>
<dbReference type="GO" id="GO:0070475">
    <property type="term" value="P:rRNA base methylation"/>
    <property type="evidence" value="ECO:0007669"/>
    <property type="project" value="TreeGrafter"/>
</dbReference>
<dbReference type="RefSeq" id="WP_142944246.1">
    <property type="nucleotide sequence ID" value="NZ_VIKR01000007.1"/>
</dbReference>
<dbReference type="InterPro" id="IPR023267">
    <property type="entry name" value="RCMT"/>
</dbReference>
<dbReference type="Pfam" id="PF01189">
    <property type="entry name" value="Methyltr_RsmB-F"/>
    <property type="match status" value="1"/>
</dbReference>
<evidence type="ECO:0000256" key="4">
    <source>
        <dbReference type="ARBA" id="ARBA00012140"/>
    </source>
</evidence>
<dbReference type="SUPFAM" id="SSF48013">
    <property type="entry name" value="NusB-like"/>
    <property type="match status" value="1"/>
</dbReference>
<dbReference type="EC" id="2.1.1.176" evidence="4"/>
<comment type="similarity">
    <text evidence="3 14">Belongs to the class I-like SAM-binding methyltransferase superfamily. RsmB/NOP family.</text>
</comment>
<proteinExistence type="inferred from homology"/>
<evidence type="ECO:0000313" key="16">
    <source>
        <dbReference type="EMBL" id="TQV71029.1"/>
    </source>
</evidence>
<comment type="caution">
    <text evidence="16">The sequence shown here is derived from an EMBL/GenBank/DDBJ whole genome shotgun (WGS) entry which is preliminary data.</text>
</comment>
<evidence type="ECO:0000256" key="7">
    <source>
        <dbReference type="ARBA" id="ARBA00022603"/>
    </source>
</evidence>
<dbReference type="PANTHER" id="PTHR22807:SF61">
    <property type="entry name" value="NOL1_NOP2_SUN FAMILY PROTEIN _ ANTITERMINATION NUSB DOMAIN-CONTAINING PROTEIN"/>
    <property type="match status" value="1"/>
</dbReference>
<dbReference type="InterPro" id="IPR018314">
    <property type="entry name" value="RsmB/NOL1/NOP2-like_CS"/>
</dbReference>
<keyword evidence="9 14" id="KW-0949">S-adenosyl-L-methionine</keyword>
<dbReference type="InterPro" id="IPR001678">
    <property type="entry name" value="MeTrfase_RsmB-F_NOP2_dom"/>
</dbReference>
<dbReference type="InterPro" id="IPR004573">
    <property type="entry name" value="rRNA_ssu_MeTfrase_B"/>
</dbReference>
<dbReference type="Pfam" id="PF22458">
    <property type="entry name" value="RsmF-B_ferredox"/>
    <property type="match status" value="1"/>
</dbReference>
<dbReference type="PROSITE" id="PS51686">
    <property type="entry name" value="SAM_MT_RSMB_NOP"/>
    <property type="match status" value="1"/>
</dbReference>
<feature type="binding site" evidence="14">
    <location>
        <begin position="252"/>
        <end position="258"/>
    </location>
    <ligand>
        <name>S-adenosyl-L-methionine</name>
        <dbReference type="ChEBI" id="CHEBI:59789"/>
    </ligand>
</feature>
<dbReference type="GO" id="GO:0009383">
    <property type="term" value="F:rRNA (cytosine-C5-)-methyltransferase activity"/>
    <property type="evidence" value="ECO:0007669"/>
    <property type="project" value="TreeGrafter"/>
</dbReference>
<evidence type="ECO:0000256" key="8">
    <source>
        <dbReference type="ARBA" id="ARBA00022679"/>
    </source>
</evidence>
<dbReference type="NCBIfam" id="TIGR00563">
    <property type="entry name" value="rsmB"/>
    <property type="match status" value="1"/>
</dbReference>
<keyword evidence="17" id="KW-1185">Reference proteome</keyword>
<dbReference type="GO" id="GO:0003723">
    <property type="term" value="F:RNA binding"/>
    <property type="evidence" value="ECO:0007669"/>
    <property type="project" value="UniProtKB-UniRule"/>
</dbReference>
<dbReference type="NCBIfam" id="NF011494">
    <property type="entry name" value="PRK14902.1"/>
    <property type="match status" value="1"/>
</dbReference>
<gene>
    <name evidence="16" type="primary">rsmB</name>
    <name evidence="16" type="ORF">FLL45_22140</name>
</gene>
<dbReference type="Gene3D" id="3.40.50.150">
    <property type="entry name" value="Vaccinia Virus protein VP39"/>
    <property type="match status" value="1"/>
</dbReference>
<evidence type="ECO:0000256" key="1">
    <source>
        <dbReference type="ARBA" id="ARBA00002724"/>
    </source>
</evidence>
<dbReference type="GO" id="GO:0006355">
    <property type="term" value="P:regulation of DNA-templated transcription"/>
    <property type="evidence" value="ECO:0007669"/>
    <property type="project" value="InterPro"/>
</dbReference>
<dbReference type="PANTHER" id="PTHR22807">
    <property type="entry name" value="NOP2 YEAST -RELATED NOL1/NOP2/FMU SUN DOMAIN-CONTAINING"/>
    <property type="match status" value="1"/>
</dbReference>
<feature type="binding site" evidence="14">
    <location>
        <position position="275"/>
    </location>
    <ligand>
        <name>S-adenosyl-L-methionine</name>
        <dbReference type="ChEBI" id="CHEBI:59789"/>
    </ligand>
</feature>
<dbReference type="PRINTS" id="PR02008">
    <property type="entry name" value="RCMTFAMILY"/>
</dbReference>
<keyword evidence="8 14" id="KW-0808">Transferase</keyword>
<evidence type="ECO:0000256" key="9">
    <source>
        <dbReference type="ARBA" id="ARBA00022691"/>
    </source>
</evidence>
<name>A0A545T1F8_9GAMM</name>
<dbReference type="InterPro" id="IPR054728">
    <property type="entry name" value="RsmB-like_ferredoxin"/>
</dbReference>
<dbReference type="AlphaFoldDB" id="A0A545T1F8"/>
<evidence type="ECO:0000256" key="2">
    <source>
        <dbReference type="ARBA" id="ARBA00004496"/>
    </source>
</evidence>
<evidence type="ECO:0000256" key="14">
    <source>
        <dbReference type="PROSITE-ProRule" id="PRU01023"/>
    </source>
</evidence>
<dbReference type="CDD" id="cd02440">
    <property type="entry name" value="AdoMet_MTases"/>
    <property type="match status" value="1"/>
</dbReference>
<dbReference type="InterPro" id="IPR029063">
    <property type="entry name" value="SAM-dependent_MTases_sf"/>
</dbReference>
<keyword evidence="5" id="KW-0963">Cytoplasm</keyword>
<dbReference type="EMBL" id="VIKR01000007">
    <property type="protein sequence ID" value="TQV71029.1"/>
    <property type="molecule type" value="Genomic_DNA"/>
</dbReference>
<dbReference type="PROSITE" id="PS01153">
    <property type="entry name" value="NOL1_NOP2_SUN"/>
    <property type="match status" value="1"/>
</dbReference>
<organism evidence="16 17">
    <name type="scientific">Aliikangiella marina</name>
    <dbReference type="NCBI Taxonomy" id="1712262"/>
    <lineage>
        <taxon>Bacteria</taxon>
        <taxon>Pseudomonadati</taxon>
        <taxon>Pseudomonadota</taxon>
        <taxon>Gammaproteobacteria</taxon>
        <taxon>Oceanospirillales</taxon>
        <taxon>Pleioneaceae</taxon>
        <taxon>Aliikangiella</taxon>
    </lineage>
</organism>